<reference evidence="1 2" key="1">
    <citation type="submission" date="2024-01" db="EMBL/GenBank/DDBJ databases">
        <authorList>
            <person name="Waweru B."/>
        </authorList>
    </citation>
    <scope>NUCLEOTIDE SEQUENCE [LARGE SCALE GENOMIC DNA]</scope>
</reference>
<sequence>MARGCVVKVVKKLRCSAPLWLLEGERMRGRGLEEDRICNDLVLELDMADETNDQHFLT</sequence>
<evidence type="ECO:0000313" key="1">
    <source>
        <dbReference type="EMBL" id="CAK7356384.1"/>
    </source>
</evidence>
<dbReference type="EMBL" id="CAWUPB010001197">
    <property type="protein sequence ID" value="CAK7356384.1"/>
    <property type="molecule type" value="Genomic_DNA"/>
</dbReference>
<comment type="caution">
    <text evidence="1">The sequence shown here is derived from an EMBL/GenBank/DDBJ whole genome shotgun (WGS) entry which is preliminary data.</text>
</comment>
<protein>
    <submittedName>
        <fullName evidence="1">Uncharacterized protein</fullName>
    </submittedName>
</protein>
<gene>
    <name evidence="1" type="ORF">DCAF_LOCUS26655</name>
</gene>
<evidence type="ECO:0000313" key="2">
    <source>
        <dbReference type="Proteomes" id="UP001314170"/>
    </source>
</evidence>
<name>A0AAV1SUY1_9ROSI</name>
<accession>A0AAV1SUY1</accession>
<organism evidence="1 2">
    <name type="scientific">Dovyalis caffra</name>
    <dbReference type="NCBI Taxonomy" id="77055"/>
    <lineage>
        <taxon>Eukaryota</taxon>
        <taxon>Viridiplantae</taxon>
        <taxon>Streptophyta</taxon>
        <taxon>Embryophyta</taxon>
        <taxon>Tracheophyta</taxon>
        <taxon>Spermatophyta</taxon>
        <taxon>Magnoliopsida</taxon>
        <taxon>eudicotyledons</taxon>
        <taxon>Gunneridae</taxon>
        <taxon>Pentapetalae</taxon>
        <taxon>rosids</taxon>
        <taxon>fabids</taxon>
        <taxon>Malpighiales</taxon>
        <taxon>Salicaceae</taxon>
        <taxon>Flacourtieae</taxon>
        <taxon>Dovyalis</taxon>
    </lineage>
</organism>
<proteinExistence type="predicted"/>
<dbReference type="AlphaFoldDB" id="A0AAV1SUY1"/>
<dbReference type="Proteomes" id="UP001314170">
    <property type="component" value="Unassembled WGS sequence"/>
</dbReference>
<keyword evidence="2" id="KW-1185">Reference proteome</keyword>